<keyword evidence="16" id="KW-1185">Reference proteome</keyword>
<keyword evidence="5 11" id="KW-0479">Metal-binding</keyword>
<feature type="non-terminal residue" evidence="15">
    <location>
        <position position="1"/>
    </location>
</feature>
<dbReference type="SUPFAM" id="SSF56399">
    <property type="entry name" value="ADP-ribosylation"/>
    <property type="match status" value="1"/>
</dbReference>
<dbReference type="Gene3D" id="3.30.720.50">
    <property type="match status" value="1"/>
</dbReference>
<dbReference type="Pfam" id="PF25261">
    <property type="entry name" value="zf-CCCH_PARP12"/>
    <property type="match status" value="1"/>
</dbReference>
<feature type="domain" description="C3H1-type" evidence="12">
    <location>
        <begin position="170"/>
        <end position="192"/>
    </location>
</feature>
<evidence type="ECO:0000256" key="6">
    <source>
        <dbReference type="ARBA" id="ARBA00022737"/>
    </source>
</evidence>
<dbReference type="AlphaFoldDB" id="A0A8J7T8F2"/>
<dbReference type="GO" id="GO:0003950">
    <property type="term" value="F:NAD+ poly-ADP-ribosyltransferase activity"/>
    <property type="evidence" value="ECO:0007669"/>
    <property type="project" value="InterPro"/>
</dbReference>
<evidence type="ECO:0000256" key="3">
    <source>
        <dbReference type="ARBA" id="ARBA00022490"/>
    </source>
</evidence>
<dbReference type="GO" id="GO:0005737">
    <property type="term" value="C:cytoplasm"/>
    <property type="evidence" value="ECO:0007669"/>
    <property type="project" value="UniProtKB-SubCell"/>
</dbReference>
<feature type="zinc finger region" description="C3H1-type" evidence="11">
    <location>
        <begin position="170"/>
        <end position="192"/>
    </location>
</feature>
<name>A0A8J7T8F2_ATRSP</name>
<evidence type="ECO:0000256" key="4">
    <source>
        <dbReference type="ARBA" id="ARBA00022553"/>
    </source>
</evidence>
<evidence type="ECO:0000259" key="14">
    <source>
        <dbReference type="PROSITE" id="PS51059"/>
    </source>
</evidence>
<dbReference type="GO" id="GO:0005634">
    <property type="term" value="C:nucleus"/>
    <property type="evidence" value="ECO:0007669"/>
    <property type="project" value="UniProtKB-SubCell"/>
</dbReference>
<keyword evidence="7 11" id="KW-0863">Zinc-finger</keyword>
<dbReference type="PANTHER" id="PTHR45740:SF6">
    <property type="entry name" value="PROTEIN MONO-ADP-RIBOSYLTRANSFERASE PARP12"/>
    <property type="match status" value="1"/>
</dbReference>
<dbReference type="Gene3D" id="3.90.228.10">
    <property type="match status" value="1"/>
</dbReference>
<proteinExistence type="inferred from homology"/>
<feature type="domain" description="PARP catalytic" evidence="14">
    <location>
        <begin position="476"/>
        <end position="668"/>
    </location>
</feature>
<evidence type="ECO:0000313" key="15">
    <source>
        <dbReference type="EMBL" id="MBN3313571.1"/>
    </source>
</evidence>
<gene>
    <name evidence="15" type="primary">Parp12_1</name>
    <name evidence="15" type="ORF">GTO95_0017256</name>
</gene>
<evidence type="ECO:0000256" key="9">
    <source>
        <dbReference type="ARBA" id="ARBA00023242"/>
    </source>
</evidence>
<keyword evidence="9" id="KW-0539">Nucleus</keyword>
<dbReference type="SUPFAM" id="SSF117839">
    <property type="entry name" value="WWE domain"/>
    <property type="match status" value="1"/>
</dbReference>
<evidence type="ECO:0000256" key="1">
    <source>
        <dbReference type="ARBA" id="ARBA00004123"/>
    </source>
</evidence>
<dbReference type="PANTHER" id="PTHR45740">
    <property type="entry name" value="POLY [ADP-RIBOSE] POLYMERASE"/>
    <property type="match status" value="1"/>
</dbReference>
<dbReference type="PROSITE" id="PS50918">
    <property type="entry name" value="WWE"/>
    <property type="match status" value="1"/>
</dbReference>
<evidence type="ECO:0000256" key="11">
    <source>
        <dbReference type="PROSITE-ProRule" id="PRU00723"/>
    </source>
</evidence>
<feature type="domain" description="WWE" evidence="13">
    <location>
        <begin position="349"/>
        <end position="436"/>
    </location>
</feature>
<dbReference type="Pfam" id="PF24356">
    <property type="entry name" value="WHD_PARP12"/>
    <property type="match status" value="1"/>
</dbReference>
<keyword evidence="6" id="KW-0677">Repeat</keyword>
<feature type="zinc finger region" description="C3H1-type" evidence="11">
    <location>
        <begin position="254"/>
        <end position="280"/>
    </location>
</feature>
<dbReference type="PROSITE" id="PS51059">
    <property type="entry name" value="PARP_CATALYTIC"/>
    <property type="match status" value="1"/>
</dbReference>
<evidence type="ECO:0000256" key="8">
    <source>
        <dbReference type="ARBA" id="ARBA00022833"/>
    </source>
</evidence>
<dbReference type="Pfam" id="PF00642">
    <property type="entry name" value="zf-CCCH"/>
    <property type="match status" value="1"/>
</dbReference>
<dbReference type="Pfam" id="PF02825">
    <property type="entry name" value="WWE"/>
    <property type="match status" value="1"/>
</dbReference>
<dbReference type="Proteomes" id="UP000736164">
    <property type="component" value="Unassembled WGS sequence"/>
</dbReference>
<organism evidence="15 16">
    <name type="scientific">Atractosteus spatula</name>
    <name type="common">Alligator gar</name>
    <name type="synonym">Lepisosteus spatula</name>
    <dbReference type="NCBI Taxonomy" id="7917"/>
    <lineage>
        <taxon>Eukaryota</taxon>
        <taxon>Metazoa</taxon>
        <taxon>Chordata</taxon>
        <taxon>Craniata</taxon>
        <taxon>Vertebrata</taxon>
        <taxon>Euteleostomi</taxon>
        <taxon>Actinopterygii</taxon>
        <taxon>Neopterygii</taxon>
        <taxon>Holostei</taxon>
        <taxon>Semionotiformes</taxon>
        <taxon>Lepisosteidae</taxon>
        <taxon>Atractosteus</taxon>
    </lineage>
</organism>
<dbReference type="InterPro" id="IPR056226">
    <property type="entry name" value="WH_PARP12"/>
</dbReference>
<protein>
    <submittedName>
        <fullName evidence="15">PAR12 polymerase</fullName>
    </submittedName>
</protein>
<comment type="subcellular location">
    <subcellularLocation>
        <location evidence="2">Cytoplasm</location>
    </subcellularLocation>
    <subcellularLocation>
        <location evidence="1">Nucleus</location>
    </subcellularLocation>
</comment>
<dbReference type="InterPro" id="IPR000571">
    <property type="entry name" value="Znf_CCCH"/>
</dbReference>
<accession>A0A8J7T8F2</accession>
<dbReference type="GO" id="GO:0008270">
    <property type="term" value="F:zinc ion binding"/>
    <property type="evidence" value="ECO:0007669"/>
    <property type="project" value="UniProtKB-KW"/>
</dbReference>
<keyword evidence="8 11" id="KW-0862">Zinc</keyword>
<feature type="domain" description="C3H1-type" evidence="12">
    <location>
        <begin position="86"/>
        <end position="109"/>
    </location>
</feature>
<evidence type="ECO:0000256" key="2">
    <source>
        <dbReference type="ARBA" id="ARBA00004496"/>
    </source>
</evidence>
<dbReference type="Pfam" id="PF00644">
    <property type="entry name" value="PARP"/>
    <property type="match status" value="1"/>
</dbReference>
<evidence type="ECO:0000313" key="16">
    <source>
        <dbReference type="Proteomes" id="UP000736164"/>
    </source>
</evidence>
<dbReference type="PROSITE" id="PS50103">
    <property type="entry name" value="ZF_C3H1"/>
    <property type="match status" value="3"/>
</dbReference>
<comment type="caution">
    <text evidence="15">The sequence shown here is derived from an EMBL/GenBank/DDBJ whole genome shotgun (WGS) entry which is preliminary data.</text>
</comment>
<dbReference type="GO" id="GO:1990404">
    <property type="term" value="F:NAD+-protein mono-ADP-ribosyltransferase activity"/>
    <property type="evidence" value="ECO:0007669"/>
    <property type="project" value="TreeGrafter"/>
</dbReference>
<dbReference type="InterPro" id="IPR051712">
    <property type="entry name" value="ARTD-AVP"/>
</dbReference>
<evidence type="ECO:0000259" key="12">
    <source>
        <dbReference type="PROSITE" id="PS50103"/>
    </source>
</evidence>
<reference evidence="15" key="1">
    <citation type="journal article" date="2021" name="Cell">
        <title>Tracing the genetic footprints of vertebrate landing in non-teleost ray-finned fishes.</title>
        <authorList>
            <person name="Bi X."/>
            <person name="Wang K."/>
            <person name="Yang L."/>
            <person name="Pan H."/>
            <person name="Jiang H."/>
            <person name="Wei Q."/>
            <person name="Fang M."/>
            <person name="Yu H."/>
            <person name="Zhu C."/>
            <person name="Cai Y."/>
            <person name="He Y."/>
            <person name="Gan X."/>
            <person name="Zeng H."/>
            <person name="Yu D."/>
            <person name="Zhu Y."/>
            <person name="Jiang H."/>
            <person name="Qiu Q."/>
            <person name="Yang H."/>
            <person name="Zhang Y.E."/>
            <person name="Wang W."/>
            <person name="Zhu M."/>
            <person name="He S."/>
            <person name="Zhang G."/>
        </authorList>
    </citation>
    <scope>NUCLEOTIDE SEQUENCE</scope>
    <source>
        <strain evidence="15">Allg_001</strain>
    </source>
</reference>
<dbReference type="CDD" id="cd01439">
    <property type="entry name" value="TCCD_inducible_PARP_like"/>
    <property type="match status" value="1"/>
</dbReference>
<evidence type="ECO:0000256" key="7">
    <source>
        <dbReference type="ARBA" id="ARBA00022771"/>
    </source>
</evidence>
<evidence type="ECO:0000259" key="13">
    <source>
        <dbReference type="PROSITE" id="PS50918"/>
    </source>
</evidence>
<feature type="non-terminal residue" evidence="15">
    <location>
        <position position="668"/>
    </location>
</feature>
<evidence type="ECO:0000256" key="5">
    <source>
        <dbReference type="ARBA" id="ARBA00022723"/>
    </source>
</evidence>
<sequence>MKILCSNGGSLEYNQLKDGVEHLKIPDSVFSRILRNSRNFIIVPATEDTKTSRDLNFDTKIIARTSVRLCKDYSGDGCGGCKGLHICKSFLSGKCGNQRVTCQYSHDLHSAHNLQVLRDNQLLDLNIDELFLLLFQNDSTLLPEVCMHYNKGNGEFGCCSFKERCKKLHLCLHFLQGNCKFGAACKRSHSIDERIHNVLKESGLSVHLIQKLPSLLCNNHIINKQKSSNEASTFLCFFEGKNMFEKDFPLSKVTGMEICLFHIRKQCTYKDKCLNVHYTLPYKWEIFNGLSWTELPNMEKIEKAFCNPENTKSQPKCLAVFCSYGSPAVDFLTMTQRSSNVRRLSTVSSVTKPAHFILTTNWLWYWKDEYGKWNEYGKETSTHNASSVTSEMIEKAFLEDGNSILTFSAGKHQYTLDFKNMHQQNQSLQTQREVCRRPQFLSVQDVERILKRSACIQKLLITFSSPKSESSGTPSFPVNWDPTAVPECGFKLVPLSTSSEEFNDIQNLFKKTMPVADIHTIERIQNLHLWEAFQMKKQVMKKRNGGIDVDERSLFHGTNKSYIHDICEQNFDWRICGKHATAYGKGSYFARDAKYSHHYTDHSSVRAMFVTRVLVGTFVKGYTEYLVPPNKPGSTSTYDSCVDNPNDPSIFVIFEKDQVYPEYIIHYS</sequence>
<feature type="zinc finger region" description="C3H1-type" evidence="11">
    <location>
        <begin position="86"/>
        <end position="109"/>
    </location>
</feature>
<feature type="domain" description="C3H1-type" evidence="12">
    <location>
        <begin position="254"/>
        <end position="280"/>
    </location>
</feature>
<dbReference type="Gene3D" id="3.30.1370.210">
    <property type="match status" value="2"/>
</dbReference>
<dbReference type="InterPro" id="IPR012317">
    <property type="entry name" value="Poly(ADP-ribose)pol_cat_dom"/>
</dbReference>
<keyword evidence="4" id="KW-0597">Phosphoprotein</keyword>
<evidence type="ECO:0000256" key="10">
    <source>
        <dbReference type="ARBA" id="ARBA00024347"/>
    </source>
</evidence>
<dbReference type="InterPro" id="IPR057602">
    <property type="entry name" value="Zfn-CCCH_PARP12"/>
</dbReference>
<dbReference type="SMART" id="SM00356">
    <property type="entry name" value="ZnF_C3H1"/>
    <property type="match status" value="4"/>
</dbReference>
<dbReference type="InterPro" id="IPR004170">
    <property type="entry name" value="WWE_dom"/>
</dbReference>
<dbReference type="Pfam" id="PF23466">
    <property type="entry name" value="WWE_4"/>
    <property type="match status" value="1"/>
</dbReference>
<dbReference type="InterPro" id="IPR037197">
    <property type="entry name" value="WWE_dom_sf"/>
</dbReference>
<comment type="similarity">
    <text evidence="10">Belongs to the ARTD/PARP family.</text>
</comment>
<keyword evidence="3" id="KW-0963">Cytoplasm</keyword>
<dbReference type="EMBL" id="JAAWVO010012157">
    <property type="protein sequence ID" value="MBN3313571.1"/>
    <property type="molecule type" value="Genomic_DNA"/>
</dbReference>